<feature type="transmembrane region" description="Helical" evidence="7">
    <location>
        <begin position="210"/>
        <end position="230"/>
    </location>
</feature>
<evidence type="ECO:0000256" key="7">
    <source>
        <dbReference type="SAM" id="Phobius"/>
    </source>
</evidence>
<keyword evidence="6 7" id="KW-0472">Membrane</keyword>
<dbReference type="PANTHER" id="PTHR30587">
    <property type="entry name" value="FLAGELLAR BIOSYNTHETIC PROTEIN FLIP"/>
    <property type="match status" value="1"/>
</dbReference>
<dbReference type="AlphaFoldDB" id="A0A1F5VQP0"/>
<dbReference type="InterPro" id="IPR005773">
    <property type="entry name" value="T3SS_YscR-like"/>
</dbReference>
<dbReference type="STRING" id="1817863.A2Y62_04665"/>
<comment type="caution">
    <text evidence="8">The sequence shown here is derived from an EMBL/GenBank/DDBJ whole genome shotgun (WGS) entry which is preliminary data.</text>
</comment>
<comment type="similarity">
    <text evidence="2">Belongs to the FliP/MopC/SpaP family.</text>
</comment>
<dbReference type="NCBIfam" id="NF009438">
    <property type="entry name" value="PRK12797.1"/>
    <property type="match status" value="1"/>
</dbReference>
<dbReference type="PANTHER" id="PTHR30587:SF2">
    <property type="entry name" value="SURFACE PRESENTATION OF ANTIGENS PROTEIN SPAP"/>
    <property type="match status" value="1"/>
</dbReference>
<dbReference type="EMBL" id="MFGW01000104">
    <property type="protein sequence ID" value="OGF65782.1"/>
    <property type="molecule type" value="Genomic_DNA"/>
</dbReference>
<protein>
    <submittedName>
        <fullName evidence="8">EscR/YscR/HrcR family type III secretion system export apparatus protein</fullName>
    </submittedName>
</protein>
<dbReference type="NCBIfam" id="TIGR01102">
    <property type="entry name" value="yscR"/>
    <property type="match status" value="1"/>
</dbReference>
<evidence type="ECO:0000313" key="8">
    <source>
        <dbReference type="EMBL" id="OGF65782.1"/>
    </source>
</evidence>
<dbReference type="Pfam" id="PF00813">
    <property type="entry name" value="FliP"/>
    <property type="match status" value="1"/>
</dbReference>
<dbReference type="PRINTS" id="PR01302">
    <property type="entry name" value="TYPE3IMPPROT"/>
</dbReference>
<dbReference type="PROSITE" id="PS01061">
    <property type="entry name" value="FLIP_2"/>
    <property type="match status" value="1"/>
</dbReference>
<dbReference type="GO" id="GO:0009306">
    <property type="term" value="P:protein secretion"/>
    <property type="evidence" value="ECO:0007669"/>
    <property type="project" value="InterPro"/>
</dbReference>
<comment type="subcellular location">
    <subcellularLocation>
        <location evidence="1">Cell membrane</location>
        <topology evidence="1">Multi-pass membrane protein</topology>
    </subcellularLocation>
</comment>
<feature type="transmembrane region" description="Helical" evidence="7">
    <location>
        <begin position="174"/>
        <end position="198"/>
    </location>
</feature>
<proteinExistence type="inferred from homology"/>
<evidence type="ECO:0000313" key="9">
    <source>
        <dbReference type="Proteomes" id="UP000178943"/>
    </source>
</evidence>
<keyword evidence="4 7" id="KW-0812">Transmembrane</keyword>
<name>A0A1F5VQP0_9BACT</name>
<reference evidence="8 9" key="1">
    <citation type="journal article" date="2016" name="Nat. Commun.">
        <title>Thousands of microbial genomes shed light on interconnected biogeochemical processes in an aquifer system.</title>
        <authorList>
            <person name="Anantharaman K."/>
            <person name="Brown C.T."/>
            <person name="Hug L.A."/>
            <person name="Sharon I."/>
            <person name="Castelle C.J."/>
            <person name="Probst A.J."/>
            <person name="Thomas B.C."/>
            <person name="Singh A."/>
            <person name="Wilkins M.J."/>
            <person name="Karaoz U."/>
            <person name="Brodie E.L."/>
            <person name="Williams K.H."/>
            <person name="Hubbard S.S."/>
            <person name="Banfield J.F."/>
        </authorList>
    </citation>
    <scope>NUCLEOTIDE SEQUENCE [LARGE SCALE GENOMIC DNA]</scope>
</reference>
<feature type="transmembrane region" description="Helical" evidence="7">
    <location>
        <begin position="60"/>
        <end position="81"/>
    </location>
</feature>
<dbReference type="Proteomes" id="UP000178943">
    <property type="component" value="Unassembled WGS sequence"/>
</dbReference>
<keyword evidence="5 7" id="KW-1133">Transmembrane helix</keyword>
<sequence>MYAQDGATSVKDRPLLLIVAIAGIALAPFVVMMMTSFVKISVVFSILRSALGTHNIPPNQVLIGFSLILTLYIMLPVGVEIRKTTAKVIKQETGEPLLSHATVENIIQISKAATGPVKKFLSRNAHPKDKHLFYTLALRMNNTESGAKIEKEDLLILVPAFVISELKEAFEIGFIIFIPFIVIDLVVSNILLSLGMFMLSPMMISLPFKLLLFVMVDGWCLLSRGLILGYTGI</sequence>
<keyword evidence="3" id="KW-1003">Cell membrane</keyword>
<evidence type="ECO:0000256" key="4">
    <source>
        <dbReference type="ARBA" id="ARBA00022692"/>
    </source>
</evidence>
<evidence type="ECO:0000256" key="1">
    <source>
        <dbReference type="ARBA" id="ARBA00004651"/>
    </source>
</evidence>
<accession>A0A1F5VQP0</accession>
<evidence type="ECO:0000256" key="3">
    <source>
        <dbReference type="ARBA" id="ARBA00022475"/>
    </source>
</evidence>
<dbReference type="InterPro" id="IPR005838">
    <property type="entry name" value="T3SS_IM_P"/>
</dbReference>
<organism evidence="8 9">
    <name type="scientific">Candidatus Fischerbacteria bacterium RBG_13_37_8</name>
    <dbReference type="NCBI Taxonomy" id="1817863"/>
    <lineage>
        <taxon>Bacteria</taxon>
        <taxon>Candidatus Fischeribacteriota</taxon>
    </lineage>
</organism>
<gene>
    <name evidence="8" type="ORF">A2Y62_04665</name>
</gene>
<evidence type="ECO:0000256" key="6">
    <source>
        <dbReference type="ARBA" id="ARBA00023136"/>
    </source>
</evidence>
<feature type="transmembrane region" description="Helical" evidence="7">
    <location>
        <begin position="15"/>
        <end position="40"/>
    </location>
</feature>
<evidence type="ECO:0000256" key="5">
    <source>
        <dbReference type="ARBA" id="ARBA00022989"/>
    </source>
</evidence>
<dbReference type="GO" id="GO:0005886">
    <property type="term" value="C:plasma membrane"/>
    <property type="evidence" value="ECO:0007669"/>
    <property type="project" value="UniProtKB-SubCell"/>
</dbReference>
<dbReference type="PROSITE" id="PS01060">
    <property type="entry name" value="FLIP_1"/>
    <property type="match status" value="1"/>
</dbReference>
<evidence type="ECO:0000256" key="2">
    <source>
        <dbReference type="ARBA" id="ARBA00006257"/>
    </source>
</evidence>